<evidence type="ECO:0000259" key="1">
    <source>
        <dbReference type="Pfam" id="PF01609"/>
    </source>
</evidence>
<keyword evidence="3" id="KW-1185">Reference proteome</keyword>
<evidence type="ECO:0000313" key="2">
    <source>
        <dbReference type="EMBL" id="GAE48453.1"/>
    </source>
</evidence>
<dbReference type="Gene3D" id="3.90.350.10">
    <property type="entry name" value="Transposase Inhibitor Protein From Tn5, Chain A, domain 1"/>
    <property type="match status" value="1"/>
</dbReference>
<dbReference type="SUPFAM" id="SSF53098">
    <property type="entry name" value="Ribonuclease H-like"/>
    <property type="match status" value="1"/>
</dbReference>
<dbReference type="GO" id="GO:0006313">
    <property type="term" value="P:DNA transposition"/>
    <property type="evidence" value="ECO:0007669"/>
    <property type="project" value="InterPro"/>
</dbReference>
<dbReference type="InterPro" id="IPR012337">
    <property type="entry name" value="RNaseH-like_sf"/>
</dbReference>
<feature type="domain" description="Transposase IS4-like" evidence="1">
    <location>
        <begin position="6"/>
        <end position="172"/>
    </location>
</feature>
<dbReference type="eggNOG" id="COG3385">
    <property type="taxonomic scope" value="Bacteria"/>
</dbReference>
<dbReference type="EMBL" id="BAUW01000216">
    <property type="protein sequence ID" value="GAE48453.1"/>
    <property type="molecule type" value="Genomic_DNA"/>
</dbReference>
<gene>
    <name evidence="2" type="ORF">JCM21738_5592</name>
</gene>
<evidence type="ECO:0000313" key="3">
    <source>
        <dbReference type="Proteomes" id="UP000018949"/>
    </source>
</evidence>
<organism evidence="2 3">
    <name type="scientific">Mesobacillus boroniphilus JCM 21738</name>
    <dbReference type="NCBI Taxonomy" id="1294265"/>
    <lineage>
        <taxon>Bacteria</taxon>
        <taxon>Bacillati</taxon>
        <taxon>Bacillota</taxon>
        <taxon>Bacilli</taxon>
        <taxon>Bacillales</taxon>
        <taxon>Bacillaceae</taxon>
        <taxon>Mesobacillus</taxon>
    </lineage>
</organism>
<dbReference type="Pfam" id="PF01609">
    <property type="entry name" value="DDE_Tnp_1"/>
    <property type="match status" value="1"/>
</dbReference>
<protein>
    <submittedName>
        <fullName evidence="2">Transposase IS4 family protein</fullName>
    </submittedName>
</protein>
<dbReference type="InterPro" id="IPR002559">
    <property type="entry name" value="Transposase_11"/>
</dbReference>
<accession>W4RX68</accession>
<dbReference type="GO" id="GO:0004803">
    <property type="term" value="F:transposase activity"/>
    <property type="evidence" value="ECO:0007669"/>
    <property type="project" value="InterPro"/>
</dbReference>
<comment type="caution">
    <text evidence="2">The sequence shown here is derived from an EMBL/GenBank/DDBJ whole genome shotgun (WGS) entry which is preliminary data.</text>
</comment>
<reference evidence="2 3" key="1">
    <citation type="submission" date="2013-12" db="EMBL/GenBank/DDBJ databases">
        <title>NBRP : Genome information of microbial organism related human and environment.</title>
        <authorList>
            <person name="Hattori M."/>
            <person name="Oshima K."/>
            <person name="Inaba H."/>
            <person name="Suda W."/>
            <person name="Sakamoto M."/>
            <person name="Iino T."/>
            <person name="Kitahara M."/>
            <person name="Oshida Y."/>
            <person name="Iida T."/>
            <person name="Kudo T."/>
            <person name="Itoh T."/>
            <person name="Ahmed I."/>
            <person name="Ohkuma M."/>
        </authorList>
    </citation>
    <scope>NUCLEOTIDE SEQUENCE [LARGE SCALE GENOMIC DNA]</scope>
    <source>
        <strain evidence="2 3">JCM 21738</strain>
    </source>
</reference>
<proteinExistence type="predicted"/>
<dbReference type="AlphaFoldDB" id="W4RX68"/>
<name>W4RX68_9BACI</name>
<dbReference type="Proteomes" id="UP000018949">
    <property type="component" value="Unassembled WGS sequence"/>
</dbReference>
<dbReference type="GO" id="GO:0003677">
    <property type="term" value="F:DNA binding"/>
    <property type="evidence" value="ECO:0007669"/>
    <property type="project" value="InterPro"/>
</dbReference>
<sequence>MIQAFPAREEEQVYVLMDSWYTSRKLVDTCNAKGFHVIGAVKSNRKIRPNGIKVSMAEFAGQYIQNPDLRSVTVKGKGKFRIYEYEGPVSDIENAKVLLSWEKKFTQDQKPFCILCTDLTLDVVTILEYYNVRWEIETGYRYFKELLGFDQYQLLSFKAIERYWTIQYLVQNFLEFQRFEWSKTKPVTLGDTVRRIRSEMLGQLVVYAYQEGMASTPLKIVLKTLKLIA</sequence>